<feature type="transmembrane region" description="Helical" evidence="1">
    <location>
        <begin position="49"/>
        <end position="69"/>
    </location>
</feature>
<evidence type="ECO:0000313" key="3">
    <source>
        <dbReference type="EMBL" id="QRF54220.1"/>
    </source>
</evidence>
<feature type="transmembrane region" description="Helical" evidence="1">
    <location>
        <begin position="460"/>
        <end position="482"/>
    </location>
</feature>
<feature type="transmembrane region" description="Helical" evidence="1">
    <location>
        <begin position="202"/>
        <end position="221"/>
    </location>
</feature>
<name>A0ABX7F348_9HYPH</name>
<dbReference type="PANTHER" id="PTHR35342:SF5">
    <property type="entry name" value="TRICARBOXYLIC TRANSPORT PROTEIN"/>
    <property type="match status" value="1"/>
</dbReference>
<keyword evidence="1" id="KW-0812">Transmembrane</keyword>
<feature type="transmembrane region" description="Helical" evidence="1">
    <location>
        <begin position="412"/>
        <end position="440"/>
    </location>
</feature>
<dbReference type="Proteomes" id="UP000596351">
    <property type="component" value="Plasmid p1"/>
</dbReference>
<protein>
    <submittedName>
        <fullName evidence="3">Tricarboxylate transporter</fullName>
    </submittedName>
</protein>
<feature type="transmembrane region" description="Helical" evidence="1">
    <location>
        <begin position="317"/>
        <end position="339"/>
    </location>
</feature>
<dbReference type="Pfam" id="PF01970">
    <property type="entry name" value="TctA"/>
    <property type="match status" value="1"/>
</dbReference>
<dbReference type="EMBL" id="CP032406">
    <property type="protein sequence ID" value="QRF54220.1"/>
    <property type="molecule type" value="Genomic_DNA"/>
</dbReference>
<dbReference type="PANTHER" id="PTHR35342">
    <property type="entry name" value="TRICARBOXYLIC TRANSPORT PROTEIN"/>
    <property type="match status" value="1"/>
</dbReference>
<keyword evidence="1" id="KW-1133">Transmembrane helix</keyword>
<feature type="transmembrane region" description="Helical" evidence="1">
    <location>
        <begin position="136"/>
        <end position="157"/>
    </location>
</feature>
<feature type="transmembrane region" description="Helical" evidence="1">
    <location>
        <begin position="574"/>
        <end position="607"/>
    </location>
</feature>
<feature type="transmembrane region" description="Helical" evidence="1">
    <location>
        <begin position="613"/>
        <end position="630"/>
    </location>
</feature>
<feature type="transmembrane region" description="Helical" evidence="1">
    <location>
        <begin position="351"/>
        <end position="375"/>
    </location>
</feature>
<dbReference type="InterPro" id="IPR002823">
    <property type="entry name" value="DUF112_TM"/>
</dbReference>
<feature type="transmembrane region" description="Helical" evidence="1">
    <location>
        <begin position="164"/>
        <end position="182"/>
    </location>
</feature>
<keyword evidence="1" id="KW-0472">Membrane</keyword>
<keyword evidence="3" id="KW-0614">Plasmid</keyword>
<gene>
    <name evidence="3" type="ORF">D4A92_22030</name>
</gene>
<feature type="domain" description="DUF112" evidence="2">
    <location>
        <begin position="18"/>
        <end position="435"/>
    </location>
</feature>
<accession>A0ABX7F348</accession>
<feature type="transmembrane region" description="Helical" evidence="1">
    <location>
        <begin position="381"/>
        <end position="400"/>
    </location>
</feature>
<feature type="transmembrane region" description="Helical" evidence="1">
    <location>
        <begin position="12"/>
        <end position="37"/>
    </location>
</feature>
<keyword evidence="4" id="KW-1185">Reference proteome</keyword>
<sequence length="652" mass="68780">MGGNMLEAFQTLVGTSALFYLFFGALLGLFVGILPALGGAAGMSLLIPFLYGMEPAAAMAMAIGMLATVSTGDTISSVLLGVPGSASSQATVLDGFPMAKNGQGARALAAGFLSSVIGGLFGAFVLTLTLQGAKQVILWFGMPEILMMILFGVASVAALSGKSLAKGISICAFGMLAASIGFAPASGEQRLDLGLFYLSEGLPLLACVIGVFVIPEIVDLIQQNRSISDRPSLGSGMRQGVVDVLRNKWIVFRSAIVGCLVGAMPGVGGSVVDWIVYGQTVRSARDKSMFGKGDVRGVIGVESSNNAVLGGALVPTLLFGVPGSGSTALLLSALILIGIQPGPGMLTQDINLTYLMIWSLALANIIGAGSCFLFARHLAKLTLIPFAWIAPFLIVAITFATLQINRDPRDLFLILVFGAIGIAMRRFGFSRPAFLIGFVLQQNLEKSLYQTAQLYSLSEFLFRPIVLVLLAVILAVLASSVWQQLQKQPEDREEIEAIAKTRPVQFILPILLSVCFASALAMVNDLQPLGRLFPQVAAGLGLVSALILLWQLAVGTPSALEDQRVTGPRYSISFLHTIAWIVAAVLLIACFGFFAGASLFLGAFLAFEARAKPLAIAAGVVGIMGVYLFLTFQAGTYLPDGWILSLNPWDHF</sequence>
<proteinExistence type="predicted"/>
<evidence type="ECO:0000256" key="1">
    <source>
        <dbReference type="SAM" id="Phobius"/>
    </source>
</evidence>
<evidence type="ECO:0000259" key="2">
    <source>
        <dbReference type="Pfam" id="PF01970"/>
    </source>
</evidence>
<organism evidence="3 4">
    <name type="scientific">Rhizobium rosettiformans</name>
    <dbReference type="NCBI Taxonomy" id="1368430"/>
    <lineage>
        <taxon>Bacteria</taxon>
        <taxon>Pseudomonadati</taxon>
        <taxon>Pseudomonadota</taxon>
        <taxon>Alphaproteobacteria</taxon>
        <taxon>Hyphomicrobiales</taxon>
        <taxon>Rhizobiaceae</taxon>
        <taxon>Rhizobium/Agrobacterium group</taxon>
        <taxon>Rhizobium</taxon>
    </lineage>
</organism>
<feature type="transmembrane region" description="Helical" evidence="1">
    <location>
        <begin position="535"/>
        <end position="553"/>
    </location>
</feature>
<feature type="transmembrane region" description="Helical" evidence="1">
    <location>
        <begin position="108"/>
        <end position="130"/>
    </location>
</feature>
<evidence type="ECO:0000313" key="4">
    <source>
        <dbReference type="Proteomes" id="UP000596351"/>
    </source>
</evidence>
<feature type="transmembrane region" description="Helical" evidence="1">
    <location>
        <begin position="255"/>
        <end position="277"/>
    </location>
</feature>
<geneLocation type="plasmid" evidence="3 4">
    <name>p1</name>
</geneLocation>
<reference evidence="3 4" key="1">
    <citation type="submission" date="2018-09" db="EMBL/GenBank/DDBJ databases">
        <title>Rhizobium sp. MAE2-X.</title>
        <authorList>
            <person name="Lee Y."/>
            <person name="Jeon C.O."/>
        </authorList>
    </citation>
    <scope>NUCLEOTIDE SEQUENCE [LARGE SCALE GENOMIC DNA]</scope>
    <source>
        <strain evidence="3 4">MAE2-X</strain>
        <plasmid evidence="3 4">p1</plasmid>
    </source>
</reference>